<evidence type="ECO:0000313" key="1">
    <source>
        <dbReference type="EnsemblPlants" id="HORVU.MOREX.r3.7HG0677550.1"/>
    </source>
</evidence>
<dbReference type="Gramene" id="HORVU.MOREX.r2.7HG0562860.1">
    <property type="protein sequence ID" value="HORVU.MOREX.r2.7HG0562860.1"/>
    <property type="gene ID" value="HORVU.MOREX.r2.7HG0562860"/>
</dbReference>
<dbReference type="Proteomes" id="UP000011116">
    <property type="component" value="Chromosome 7H"/>
</dbReference>
<sequence>MGFALAEDGITVDADKMIKGQAHSNQCHKESLAVALFAVTAVCRNFKKVNSLPTHVDKRAIKIMMYVSVSGEFETVILTSSTTRTFYIRPGSELDMRFIQTSGNHRRLIKMVIWFLQKSLTCGMELAHTCWKLH</sequence>
<dbReference type="EnsemblPlants" id="HORVU.MOREX.r3.7HG0677550.1">
    <property type="protein sequence ID" value="HORVU.MOREX.r3.7HG0677550.1"/>
    <property type="gene ID" value="HORVU.MOREX.r3.7HG0677550"/>
</dbReference>
<proteinExistence type="predicted"/>
<dbReference type="AlphaFoldDB" id="A0A8I6Y866"/>
<accession>A0A8I6Y866</accession>
<protein>
    <submittedName>
        <fullName evidence="1">Uncharacterized protein</fullName>
    </submittedName>
</protein>
<organism evidence="1 2">
    <name type="scientific">Hordeum vulgare subsp. vulgare</name>
    <name type="common">Domesticated barley</name>
    <dbReference type="NCBI Taxonomy" id="112509"/>
    <lineage>
        <taxon>Eukaryota</taxon>
        <taxon>Viridiplantae</taxon>
        <taxon>Streptophyta</taxon>
        <taxon>Embryophyta</taxon>
        <taxon>Tracheophyta</taxon>
        <taxon>Spermatophyta</taxon>
        <taxon>Magnoliopsida</taxon>
        <taxon>Liliopsida</taxon>
        <taxon>Poales</taxon>
        <taxon>Poaceae</taxon>
        <taxon>BOP clade</taxon>
        <taxon>Pooideae</taxon>
        <taxon>Triticodae</taxon>
        <taxon>Triticeae</taxon>
        <taxon>Hordeinae</taxon>
        <taxon>Hordeum</taxon>
    </lineage>
</organism>
<reference evidence="1" key="3">
    <citation type="submission" date="2022-01" db="UniProtKB">
        <authorList>
            <consortium name="EnsemblPlants"/>
        </authorList>
    </citation>
    <scope>IDENTIFICATION</scope>
    <source>
        <strain evidence="1">subsp. vulgare</strain>
    </source>
</reference>
<keyword evidence="2" id="KW-1185">Reference proteome</keyword>
<evidence type="ECO:0000313" key="2">
    <source>
        <dbReference type="Proteomes" id="UP000011116"/>
    </source>
</evidence>
<reference evidence="1" key="2">
    <citation type="submission" date="2020-10" db="EMBL/GenBank/DDBJ databases">
        <authorList>
            <person name="Scholz U."/>
            <person name="Mascher M."/>
            <person name="Fiebig A."/>
        </authorList>
    </citation>
    <scope>NUCLEOTIDE SEQUENCE [LARGE SCALE GENOMIC DNA]</scope>
    <source>
        <strain evidence="1">cv. Morex</strain>
    </source>
</reference>
<reference evidence="2" key="1">
    <citation type="journal article" date="2012" name="Nature">
        <title>A physical, genetic and functional sequence assembly of the barley genome.</title>
        <authorList>
            <consortium name="The International Barley Genome Sequencing Consortium"/>
            <person name="Mayer K.F."/>
            <person name="Waugh R."/>
            <person name="Brown J.W."/>
            <person name="Schulman A."/>
            <person name="Langridge P."/>
            <person name="Platzer M."/>
            <person name="Fincher G.B."/>
            <person name="Muehlbauer G.J."/>
            <person name="Sato K."/>
            <person name="Close T.J."/>
            <person name="Wise R.P."/>
            <person name="Stein N."/>
        </authorList>
    </citation>
    <scope>NUCLEOTIDE SEQUENCE [LARGE SCALE GENOMIC DNA]</scope>
    <source>
        <strain evidence="2">cv. Morex</strain>
    </source>
</reference>
<name>A0A8I6Y866_HORVV</name>
<dbReference type="Gramene" id="HORVU.MOREX.r3.7HG0677550.1">
    <property type="protein sequence ID" value="HORVU.MOREX.r3.7HG0677550.1"/>
    <property type="gene ID" value="HORVU.MOREX.r3.7HG0677550"/>
</dbReference>